<name>A0A5P1FSQ9_ASPOF</name>
<dbReference type="GO" id="GO:0031965">
    <property type="term" value="C:nuclear membrane"/>
    <property type="evidence" value="ECO:0007669"/>
    <property type="project" value="UniProtKB-SubCell"/>
</dbReference>
<evidence type="ECO:0000256" key="2">
    <source>
        <dbReference type="ARBA" id="ARBA00022692"/>
    </source>
</evidence>
<dbReference type="PANTHER" id="PTHR12265:SF30">
    <property type="entry name" value="TRANSMEMBRANE PROTEIN 53"/>
    <property type="match status" value="1"/>
</dbReference>
<evidence type="ECO:0000256" key="4">
    <source>
        <dbReference type="ARBA" id="ARBA00023136"/>
    </source>
</evidence>
<keyword evidence="8" id="KW-1185">Reference proteome</keyword>
<evidence type="ECO:0000256" key="6">
    <source>
        <dbReference type="ARBA" id="ARBA00037847"/>
    </source>
</evidence>
<gene>
    <name evidence="7" type="ORF">A4U43_C01F9700</name>
</gene>
<dbReference type="Proteomes" id="UP000243459">
    <property type="component" value="Chromosome 1"/>
</dbReference>
<accession>A0A5P1FSQ9</accession>
<evidence type="ECO:0000256" key="3">
    <source>
        <dbReference type="ARBA" id="ARBA00022989"/>
    </source>
</evidence>
<reference evidence="8" key="1">
    <citation type="journal article" date="2017" name="Nat. Commun.">
        <title>The asparagus genome sheds light on the origin and evolution of a young Y chromosome.</title>
        <authorList>
            <person name="Harkess A."/>
            <person name="Zhou J."/>
            <person name="Xu C."/>
            <person name="Bowers J.E."/>
            <person name="Van der Hulst R."/>
            <person name="Ayyampalayam S."/>
            <person name="Mercati F."/>
            <person name="Riccardi P."/>
            <person name="McKain M.R."/>
            <person name="Kakrana A."/>
            <person name="Tang H."/>
            <person name="Ray J."/>
            <person name="Groenendijk J."/>
            <person name="Arikit S."/>
            <person name="Mathioni S.M."/>
            <person name="Nakano M."/>
            <person name="Shan H."/>
            <person name="Telgmann-Rauber A."/>
            <person name="Kanno A."/>
            <person name="Yue Z."/>
            <person name="Chen H."/>
            <person name="Li W."/>
            <person name="Chen Y."/>
            <person name="Xu X."/>
            <person name="Zhang Y."/>
            <person name="Luo S."/>
            <person name="Chen H."/>
            <person name="Gao J."/>
            <person name="Mao Z."/>
            <person name="Pires J.C."/>
            <person name="Luo M."/>
            <person name="Kudrna D."/>
            <person name="Wing R.A."/>
            <person name="Meyers B.C."/>
            <person name="Yi K."/>
            <person name="Kong H."/>
            <person name="Lavrijsen P."/>
            <person name="Sunseri F."/>
            <person name="Falavigna A."/>
            <person name="Ye Y."/>
            <person name="Leebens-Mack J.H."/>
            <person name="Chen G."/>
        </authorList>
    </citation>
    <scope>NUCLEOTIDE SEQUENCE [LARGE SCALE GENOMIC DNA]</scope>
    <source>
        <strain evidence="8">cv. DH0086</strain>
    </source>
</reference>
<dbReference type="Gramene" id="ONK79751">
    <property type="protein sequence ID" value="ONK79751"/>
    <property type="gene ID" value="A4U43_C01F9700"/>
</dbReference>
<keyword evidence="2" id="KW-0812">Transmembrane</keyword>
<keyword evidence="5" id="KW-0539">Nucleus</keyword>
<dbReference type="EMBL" id="CM007381">
    <property type="protein sequence ID" value="ONK79751.1"/>
    <property type="molecule type" value="Genomic_DNA"/>
</dbReference>
<dbReference type="Pfam" id="PF05705">
    <property type="entry name" value="DUF829"/>
    <property type="match status" value="1"/>
</dbReference>
<proteinExistence type="predicted"/>
<comment type="subcellular location">
    <subcellularLocation>
        <location evidence="6">Endomembrane system</location>
        <topology evidence="6">Single-pass membrane protein</topology>
    </subcellularLocation>
    <subcellularLocation>
        <location evidence="1">Nucleus membrane</location>
    </subcellularLocation>
</comment>
<protein>
    <submittedName>
        <fullName evidence="7">Uncharacterized protein</fullName>
    </submittedName>
</protein>
<evidence type="ECO:0000313" key="7">
    <source>
        <dbReference type="EMBL" id="ONK79751.1"/>
    </source>
</evidence>
<keyword evidence="4" id="KW-0472">Membrane</keyword>
<evidence type="ECO:0000313" key="8">
    <source>
        <dbReference type="Proteomes" id="UP000243459"/>
    </source>
</evidence>
<sequence>MLSGMEFCLRSFKAEDASVMGKIKGCIVDSAPVASPGPQVWASGFSAAFLKKQSVATKGMLSSNNSGMSALVESKSSGEPKPAVAEIALLAVLEKFFEVVLNLPSISR</sequence>
<evidence type="ECO:0000256" key="1">
    <source>
        <dbReference type="ARBA" id="ARBA00004126"/>
    </source>
</evidence>
<dbReference type="InterPro" id="IPR008547">
    <property type="entry name" value="DUF829_TMEM53"/>
</dbReference>
<dbReference type="AlphaFoldDB" id="A0A5P1FSQ9"/>
<dbReference type="PANTHER" id="PTHR12265">
    <property type="entry name" value="TRANSMEMBRANE PROTEIN 53"/>
    <property type="match status" value="1"/>
</dbReference>
<keyword evidence="3" id="KW-1133">Transmembrane helix</keyword>
<organism evidence="7 8">
    <name type="scientific">Asparagus officinalis</name>
    <name type="common">Garden asparagus</name>
    <dbReference type="NCBI Taxonomy" id="4686"/>
    <lineage>
        <taxon>Eukaryota</taxon>
        <taxon>Viridiplantae</taxon>
        <taxon>Streptophyta</taxon>
        <taxon>Embryophyta</taxon>
        <taxon>Tracheophyta</taxon>
        <taxon>Spermatophyta</taxon>
        <taxon>Magnoliopsida</taxon>
        <taxon>Liliopsida</taxon>
        <taxon>Asparagales</taxon>
        <taxon>Asparagaceae</taxon>
        <taxon>Asparagoideae</taxon>
        <taxon>Asparagus</taxon>
    </lineage>
</organism>
<evidence type="ECO:0000256" key="5">
    <source>
        <dbReference type="ARBA" id="ARBA00023242"/>
    </source>
</evidence>